<organism evidence="3 4">
    <name type="scientific">Anopheles merus</name>
    <name type="common">Mosquito</name>
    <dbReference type="NCBI Taxonomy" id="30066"/>
    <lineage>
        <taxon>Eukaryota</taxon>
        <taxon>Metazoa</taxon>
        <taxon>Ecdysozoa</taxon>
        <taxon>Arthropoda</taxon>
        <taxon>Hexapoda</taxon>
        <taxon>Insecta</taxon>
        <taxon>Pterygota</taxon>
        <taxon>Neoptera</taxon>
        <taxon>Endopterygota</taxon>
        <taxon>Diptera</taxon>
        <taxon>Nematocera</taxon>
        <taxon>Culicoidea</taxon>
        <taxon>Culicidae</taxon>
        <taxon>Anophelinae</taxon>
        <taxon>Anopheles</taxon>
    </lineage>
</organism>
<accession>A0A182UNH3</accession>
<feature type="chain" id="PRO_5008138383" evidence="2">
    <location>
        <begin position="20"/>
        <end position="630"/>
    </location>
</feature>
<dbReference type="VEuPathDB" id="VectorBase:AMEM21_009349"/>
<evidence type="ECO:0000256" key="1">
    <source>
        <dbReference type="SAM" id="MobiDB-lite"/>
    </source>
</evidence>
<dbReference type="AlphaFoldDB" id="A0A182UNH3"/>
<dbReference type="VEuPathDB" id="VectorBase:AMEM000914"/>
<proteinExistence type="predicted"/>
<dbReference type="Proteomes" id="UP000075903">
    <property type="component" value="Unassembled WGS sequence"/>
</dbReference>
<keyword evidence="4" id="KW-1185">Reference proteome</keyword>
<sequence length="630" mass="71041">MSVKAVFVLLVPLFGLALGQREPSLEVMSALKELQPRYREIQDYAINQLTEARLNSSQVIFNFHTDVLTSKDQYVRNTIEEELGVLMILDRQPETVDRTCLGFVRSSVDMNVNLVGVSYTNCIVRVDDSLAGIVSEFYKTIQQDESQYTGSGLFGVFRGENIFHAPAELMKKLSEKLEELRENPTFIATELFDMIVEFEQELKEVKTGYDECLDGGMQLLRSVLEIARTQVAQVAWAQRPLTVAVIDKMYQVYPMYRQIQDYVINQVADARMASSARIDEFHRDIIMIKSNYLATSIRQEQDLITQINGQPLSVNQQCLSFLRQSAEVNMNLAGVSYSTCITNAGDSLVTTVKAFYELLDTDEARYVGVGLFEEFRDENVFFDPQRIISKLENRVFRLEDYPTHIGSEVLDAVAGLSNMLENIRLNYINCMTLGEQMLRSALQLGLLQLEQTCNGNLIPVAEEAPVPPNVGHREVTASPGLNRLTTDDAMYGDDRAGPSNPQKRGVNPLLYREAELRNDFSGNSIPQNGVWEDVDVPLPGMAYPLELFDAPIEPGPFDRFNQQQQQQRTYDVLQNLLSRQPSPYNPLFIGRPVSGGYPVRMHGPGGAYGTERKKRTLATGPAKSYSHQMR</sequence>
<evidence type="ECO:0000313" key="3">
    <source>
        <dbReference type="EnsemblMetazoa" id="AMEM000914-PA"/>
    </source>
</evidence>
<evidence type="ECO:0000313" key="4">
    <source>
        <dbReference type="Proteomes" id="UP000075903"/>
    </source>
</evidence>
<reference evidence="3" key="1">
    <citation type="submission" date="2020-05" db="UniProtKB">
        <authorList>
            <consortium name="EnsemblMetazoa"/>
        </authorList>
    </citation>
    <scope>IDENTIFICATION</scope>
    <source>
        <strain evidence="3">MAF</strain>
    </source>
</reference>
<feature type="signal peptide" evidence="2">
    <location>
        <begin position="1"/>
        <end position="19"/>
    </location>
</feature>
<dbReference type="EnsemblMetazoa" id="AMEM000914-RA">
    <property type="protein sequence ID" value="AMEM000914-PA"/>
    <property type="gene ID" value="AMEM000914"/>
</dbReference>
<feature type="region of interest" description="Disordered" evidence="1">
    <location>
        <begin position="606"/>
        <end position="630"/>
    </location>
</feature>
<dbReference type="VEuPathDB" id="VectorBase:AMEM21_003028"/>
<evidence type="ECO:0000256" key="2">
    <source>
        <dbReference type="SAM" id="SignalP"/>
    </source>
</evidence>
<name>A0A182UNH3_ANOME</name>
<keyword evidence="2" id="KW-0732">Signal</keyword>
<protein>
    <submittedName>
        <fullName evidence="3">Uncharacterized protein</fullName>
    </submittedName>
</protein>